<sequence>MKKSDNMQKRACGVLLPVFSLPSEYGIGAFSKEAYSFVDFLKKAGQKYWQILPLGPTGYGDSPYQSFSTFAGNPYLIDPEYFVEKGLLTRDDLEVLKSDAPSDKVDYKTVEAHKYELIRKAFGNVEKACGTRGNAVNIGKMTDSYDLKADFEKFKKNNGKKWLFDYALFMALKDMYGGRSWNTWDEDIRLRKKGAMEKYREKLAEEIDFYCFVQFVFYVQWNALKKYANDSGIEIIGDIPIYVAFDSSDTWANPELFLLDKDNVPIEVAGCPPDAFSKTGQLWGNPLYKWDYHKQTGYKWWLERIGHCYKLYDVLRIDHFRGFDEYYAIPYGNPTAEIGKWRKGPGYDLFDAIKKEFGDVKVIAEDLGFLTPSVIKLVKKTGYPGMKVLHFAFGADDDSEYLPHYYSSNCVVYTGTHDNDTTKGWYKSLNRNDKKFVRDYLGISSGSKVVGALIRAAFSSVAYTAIIPMQDYLELDESARINIPSTLGGNWKWKMEGGELTDELCERMYEYARVYGRLTAEN</sequence>
<comment type="similarity">
    <text evidence="2 10">Belongs to the disproportionating enzyme family.</text>
</comment>
<organism evidence="11 12">
    <name type="scientific">Butyrivibrio hungatei</name>
    <dbReference type="NCBI Taxonomy" id="185008"/>
    <lineage>
        <taxon>Bacteria</taxon>
        <taxon>Bacillati</taxon>
        <taxon>Bacillota</taxon>
        <taxon>Clostridia</taxon>
        <taxon>Lachnospirales</taxon>
        <taxon>Lachnospiraceae</taxon>
        <taxon>Butyrivibrio</taxon>
    </lineage>
</organism>
<evidence type="ECO:0000256" key="3">
    <source>
        <dbReference type="ARBA" id="ARBA00012560"/>
    </source>
</evidence>
<evidence type="ECO:0000313" key="12">
    <source>
        <dbReference type="Proteomes" id="UP000183047"/>
    </source>
</evidence>
<evidence type="ECO:0000256" key="5">
    <source>
        <dbReference type="ARBA" id="ARBA00022676"/>
    </source>
</evidence>
<evidence type="ECO:0000256" key="7">
    <source>
        <dbReference type="ARBA" id="ARBA00023277"/>
    </source>
</evidence>
<proteinExistence type="inferred from homology"/>
<dbReference type="Pfam" id="PF02446">
    <property type="entry name" value="Glyco_hydro_77"/>
    <property type="match status" value="1"/>
</dbReference>
<dbReference type="Gene3D" id="3.20.20.80">
    <property type="entry name" value="Glycosidases"/>
    <property type="match status" value="1"/>
</dbReference>
<comment type="catalytic activity">
    <reaction evidence="1 10">
        <text>Transfers a segment of a (1-&gt;4)-alpha-D-glucan to a new position in an acceptor, which may be glucose or a (1-&gt;4)-alpha-D-glucan.</text>
        <dbReference type="EC" id="2.4.1.25"/>
    </reaction>
</comment>
<dbReference type="EC" id="2.4.1.25" evidence="3 10"/>
<gene>
    <name evidence="11" type="ORF">SAMN02910451_02561</name>
</gene>
<dbReference type="GO" id="GO:0005975">
    <property type="term" value="P:carbohydrate metabolic process"/>
    <property type="evidence" value="ECO:0007669"/>
    <property type="project" value="InterPro"/>
</dbReference>
<dbReference type="EMBL" id="FMUR01000016">
    <property type="protein sequence ID" value="SCY42564.1"/>
    <property type="molecule type" value="Genomic_DNA"/>
</dbReference>
<dbReference type="InterPro" id="IPR017853">
    <property type="entry name" value="GH"/>
</dbReference>
<evidence type="ECO:0000256" key="9">
    <source>
        <dbReference type="ARBA" id="ARBA00031501"/>
    </source>
</evidence>
<dbReference type="Proteomes" id="UP000183047">
    <property type="component" value="Unassembled WGS sequence"/>
</dbReference>
<evidence type="ECO:0000256" key="6">
    <source>
        <dbReference type="ARBA" id="ARBA00022679"/>
    </source>
</evidence>
<evidence type="ECO:0000256" key="2">
    <source>
        <dbReference type="ARBA" id="ARBA00005684"/>
    </source>
</evidence>
<name>A0A1G5FTV7_9FIRM</name>
<keyword evidence="7 10" id="KW-0119">Carbohydrate metabolism</keyword>
<dbReference type="GO" id="GO:0004134">
    <property type="term" value="F:4-alpha-glucanotransferase activity"/>
    <property type="evidence" value="ECO:0007669"/>
    <property type="project" value="UniProtKB-EC"/>
</dbReference>
<dbReference type="PANTHER" id="PTHR32438:SF5">
    <property type="entry name" value="4-ALPHA-GLUCANOTRANSFERASE DPE1, CHLOROPLASTIC_AMYLOPLASTIC"/>
    <property type="match status" value="1"/>
</dbReference>
<evidence type="ECO:0000313" key="11">
    <source>
        <dbReference type="EMBL" id="SCY42564.1"/>
    </source>
</evidence>
<evidence type="ECO:0000256" key="10">
    <source>
        <dbReference type="RuleBase" id="RU361207"/>
    </source>
</evidence>
<evidence type="ECO:0000256" key="1">
    <source>
        <dbReference type="ARBA" id="ARBA00000439"/>
    </source>
</evidence>
<dbReference type="InterPro" id="IPR003385">
    <property type="entry name" value="Glyco_hydro_77"/>
</dbReference>
<keyword evidence="12" id="KW-1185">Reference proteome</keyword>
<evidence type="ECO:0000256" key="8">
    <source>
        <dbReference type="ARBA" id="ARBA00031423"/>
    </source>
</evidence>
<keyword evidence="6 10" id="KW-0808">Transferase</keyword>
<dbReference type="PANTHER" id="PTHR32438">
    <property type="entry name" value="4-ALPHA-GLUCANOTRANSFERASE DPE1, CHLOROPLASTIC/AMYLOPLASTIC"/>
    <property type="match status" value="1"/>
</dbReference>
<accession>A0A1G5FTV7</accession>
<reference evidence="12" key="1">
    <citation type="submission" date="2016-10" db="EMBL/GenBank/DDBJ databases">
        <authorList>
            <person name="Varghese N."/>
            <person name="Submissions S."/>
        </authorList>
    </citation>
    <scope>NUCLEOTIDE SEQUENCE [LARGE SCALE GENOMIC DNA]</scope>
    <source>
        <strain evidence="12">XBD2006</strain>
    </source>
</reference>
<keyword evidence="5 10" id="KW-0328">Glycosyltransferase</keyword>
<dbReference type="RefSeq" id="WP_242871865.1">
    <property type="nucleotide sequence ID" value="NZ_FMUR01000016.1"/>
</dbReference>
<protein>
    <recommendedName>
        <fullName evidence="4 10">4-alpha-glucanotransferase</fullName>
        <ecNumber evidence="3 10">2.4.1.25</ecNumber>
    </recommendedName>
    <alternativeName>
        <fullName evidence="8 10">Amylomaltase</fullName>
    </alternativeName>
    <alternativeName>
        <fullName evidence="9 10">Disproportionating enzyme</fullName>
    </alternativeName>
</protein>
<dbReference type="NCBIfam" id="TIGR00217">
    <property type="entry name" value="malQ"/>
    <property type="match status" value="1"/>
</dbReference>
<dbReference type="SUPFAM" id="SSF51445">
    <property type="entry name" value="(Trans)glycosidases"/>
    <property type="match status" value="1"/>
</dbReference>
<dbReference type="NCBIfam" id="NF011080">
    <property type="entry name" value="PRK14508.1-3"/>
    <property type="match status" value="1"/>
</dbReference>
<dbReference type="AlphaFoldDB" id="A0A1G5FTV7"/>
<evidence type="ECO:0000256" key="4">
    <source>
        <dbReference type="ARBA" id="ARBA00020295"/>
    </source>
</evidence>